<dbReference type="Proteomes" id="UP001501407">
    <property type="component" value="Unassembled WGS sequence"/>
</dbReference>
<accession>A0ABP9ME06</accession>
<keyword evidence="3" id="KW-1185">Reference proteome</keyword>
<dbReference type="EMBL" id="BAABKZ010000002">
    <property type="protein sequence ID" value="GAA5095233.1"/>
    <property type="molecule type" value="Genomic_DNA"/>
</dbReference>
<dbReference type="InterPro" id="IPR002734">
    <property type="entry name" value="RibDG_C"/>
</dbReference>
<evidence type="ECO:0000313" key="3">
    <source>
        <dbReference type="Proteomes" id="UP001501407"/>
    </source>
</evidence>
<sequence>MRKIIVGEFISLDGVVEAPEQWHMTYASPEMFNVMWGLSDACDTTLLGRVTYEGFAAAFADAPADNPVAAKMNKNARVVVSRTLRDLDWANSTVLEGELEEGIAALKATPGGDILTTGSTTLVQSLLRAGLVDELHLLIHPVVVGEGRRLFEQDNPLSFTLGESAALPNGVVHAVYRPVSAN</sequence>
<evidence type="ECO:0000259" key="1">
    <source>
        <dbReference type="Pfam" id="PF01872"/>
    </source>
</evidence>
<evidence type="ECO:0000313" key="2">
    <source>
        <dbReference type="EMBL" id="GAA5095233.1"/>
    </source>
</evidence>
<name>A0ABP9ME06_9MICO</name>
<dbReference type="Pfam" id="PF01872">
    <property type="entry name" value="RibD_C"/>
    <property type="match status" value="1"/>
</dbReference>
<gene>
    <name evidence="2" type="ORF">GCM10025760_27300</name>
</gene>
<dbReference type="Gene3D" id="3.40.430.10">
    <property type="entry name" value="Dihydrofolate Reductase, subunit A"/>
    <property type="match status" value="1"/>
</dbReference>
<dbReference type="InterPro" id="IPR050765">
    <property type="entry name" value="Riboflavin_Biosynth_HTPR"/>
</dbReference>
<dbReference type="RefSeq" id="WP_194414202.1">
    <property type="nucleotide sequence ID" value="NZ_BAABKZ010000002.1"/>
</dbReference>
<comment type="caution">
    <text evidence="2">The sequence shown here is derived from an EMBL/GenBank/DDBJ whole genome shotgun (WGS) entry which is preliminary data.</text>
</comment>
<dbReference type="PANTHER" id="PTHR38011:SF2">
    <property type="entry name" value="BIFUNCTIONAL DEAMINASE-REDUCTASE DOMAIN PROTEIN"/>
    <property type="match status" value="1"/>
</dbReference>
<protein>
    <submittedName>
        <fullName evidence="2">Dihydrofolate reductase family protein</fullName>
    </submittedName>
</protein>
<feature type="domain" description="Bacterial bifunctional deaminase-reductase C-terminal" evidence="1">
    <location>
        <begin position="2"/>
        <end position="172"/>
    </location>
</feature>
<dbReference type="PANTHER" id="PTHR38011">
    <property type="entry name" value="DIHYDROFOLATE REDUCTASE FAMILY PROTEIN (AFU_ORTHOLOGUE AFUA_8G06820)"/>
    <property type="match status" value="1"/>
</dbReference>
<dbReference type="InterPro" id="IPR024072">
    <property type="entry name" value="DHFR-like_dom_sf"/>
</dbReference>
<organism evidence="2 3">
    <name type="scientific">Microbacterium yannicii</name>
    <dbReference type="NCBI Taxonomy" id="671622"/>
    <lineage>
        <taxon>Bacteria</taxon>
        <taxon>Bacillati</taxon>
        <taxon>Actinomycetota</taxon>
        <taxon>Actinomycetes</taxon>
        <taxon>Micrococcales</taxon>
        <taxon>Microbacteriaceae</taxon>
        <taxon>Microbacterium</taxon>
    </lineage>
</organism>
<proteinExistence type="predicted"/>
<dbReference type="SUPFAM" id="SSF53597">
    <property type="entry name" value="Dihydrofolate reductase-like"/>
    <property type="match status" value="1"/>
</dbReference>
<reference evidence="3" key="1">
    <citation type="journal article" date="2019" name="Int. J. Syst. Evol. Microbiol.">
        <title>The Global Catalogue of Microorganisms (GCM) 10K type strain sequencing project: providing services to taxonomists for standard genome sequencing and annotation.</title>
        <authorList>
            <consortium name="The Broad Institute Genomics Platform"/>
            <consortium name="The Broad Institute Genome Sequencing Center for Infectious Disease"/>
            <person name="Wu L."/>
            <person name="Ma J."/>
        </authorList>
    </citation>
    <scope>NUCLEOTIDE SEQUENCE [LARGE SCALE GENOMIC DNA]</scope>
    <source>
        <strain evidence="3">JCM 18959</strain>
    </source>
</reference>